<sequence>MSSFLDNLLARNLSKPADSDTLSGNTQEWLRPRTPSLFEPALPGTGGPAMQDTEEDESHNAGATPHRNSDPRRQGHYGQVRLGAVPAALGATPLPGSARSNAAPDFGQEPPGNSAAAGQQSDAPRFTPARIASMPGVEDAPVIEPGGSGRNRRRTADNIDETAGFDTRLRSTESQLRNLVRRSAPEVRPSHEAGAERRDEARTRLAAPAPSRTAAMPSTPFNAVSQAALDSALRSQLQARAGQSRSSAAPRGGIHGSAGESGAGQRTSNIQVSIGRIEIRAASAGTPAPSPTRKERPAPQAIGLDEYLRQRASGGRE</sequence>
<protein>
    <submittedName>
        <fullName evidence="2">Uncharacterized protein</fullName>
    </submittedName>
</protein>
<name>A0ABU9PVJ8_9BURK</name>
<feature type="compositionally biased region" description="Basic and acidic residues" evidence="1">
    <location>
        <begin position="183"/>
        <end position="203"/>
    </location>
</feature>
<comment type="caution">
    <text evidence="2">The sequence shown here is derived from an EMBL/GenBank/DDBJ whole genome shotgun (WGS) entry which is preliminary data.</text>
</comment>
<keyword evidence="3" id="KW-1185">Reference proteome</keyword>
<evidence type="ECO:0000256" key="1">
    <source>
        <dbReference type="SAM" id="MobiDB-lite"/>
    </source>
</evidence>
<evidence type="ECO:0000313" key="2">
    <source>
        <dbReference type="EMBL" id="MEM4988039.1"/>
    </source>
</evidence>
<accession>A0ABU9PVJ8</accession>
<feature type="compositionally biased region" description="Gly residues" evidence="1">
    <location>
        <begin position="253"/>
        <end position="262"/>
    </location>
</feature>
<dbReference type="Proteomes" id="UP001495910">
    <property type="component" value="Unassembled WGS sequence"/>
</dbReference>
<proteinExistence type="predicted"/>
<gene>
    <name evidence="2" type="ORF">V8G57_11640</name>
</gene>
<feature type="compositionally biased region" description="Low complexity" evidence="1">
    <location>
        <begin position="234"/>
        <end position="252"/>
    </location>
</feature>
<dbReference type="RefSeq" id="WP_342829529.1">
    <property type="nucleotide sequence ID" value="NZ_JBANDC010000007.1"/>
</dbReference>
<dbReference type="EMBL" id="JBANDC010000007">
    <property type="protein sequence ID" value="MEM4988039.1"/>
    <property type="molecule type" value="Genomic_DNA"/>
</dbReference>
<feature type="compositionally biased region" description="Basic and acidic residues" evidence="1">
    <location>
        <begin position="306"/>
        <end position="317"/>
    </location>
</feature>
<reference evidence="2 3" key="1">
    <citation type="submission" date="2024-02" db="EMBL/GenBank/DDBJ databases">
        <title>Draft genome sequence of Collimonas sp. strain H4R21, an effective mineral-weathering bacterial strain isolated from the beech rhizosphere.</title>
        <authorList>
            <person name="Morin E."/>
            <person name="Uroz S."/>
            <person name="Leveau J.H.J."/>
            <person name="Kumar R."/>
            <person name="Rey M.W."/>
            <person name="Pham J."/>
        </authorList>
    </citation>
    <scope>NUCLEOTIDE SEQUENCE [LARGE SCALE GENOMIC DNA]</scope>
    <source>
        <strain evidence="2 3">H4R21</strain>
    </source>
</reference>
<evidence type="ECO:0000313" key="3">
    <source>
        <dbReference type="Proteomes" id="UP001495910"/>
    </source>
</evidence>
<feature type="region of interest" description="Disordered" evidence="1">
    <location>
        <begin position="1"/>
        <end position="317"/>
    </location>
</feature>
<organism evidence="2 3">
    <name type="scientific">Collimonas rhizosphaerae</name>
    <dbReference type="NCBI Taxonomy" id="3126357"/>
    <lineage>
        <taxon>Bacteria</taxon>
        <taxon>Pseudomonadati</taxon>
        <taxon>Pseudomonadota</taxon>
        <taxon>Betaproteobacteria</taxon>
        <taxon>Burkholderiales</taxon>
        <taxon>Oxalobacteraceae</taxon>
        <taxon>Collimonas</taxon>
    </lineage>
</organism>